<sequence>MLSSDEDEDKNEGEDDDYVPIGVDDIWSGPNSPRTSRSSLRSVKVGKPTGAADDNLAWVQELRLKLQEALKLSESTKTATTTYQRLLSKDKDLDEQFEKLRKKAVLPSLPENTDAIIREALSAQLVTEKFNIAITGYDLSTLSGSNWLNDE</sequence>
<proteinExistence type="predicted"/>
<accession>A0ACC1H963</accession>
<feature type="non-terminal residue" evidence="1">
    <location>
        <position position="151"/>
    </location>
</feature>
<evidence type="ECO:0000313" key="1">
    <source>
        <dbReference type="EMBL" id="KAJ1670231.1"/>
    </source>
</evidence>
<dbReference type="Proteomes" id="UP001145114">
    <property type="component" value="Unassembled WGS sequence"/>
</dbReference>
<name>A0ACC1H963_9FUNG</name>
<comment type="caution">
    <text evidence="1">The sequence shown here is derived from an EMBL/GenBank/DDBJ whole genome shotgun (WGS) entry which is preliminary data.</text>
</comment>
<dbReference type="EMBL" id="JAMZIH010009383">
    <property type="protein sequence ID" value="KAJ1670231.1"/>
    <property type="molecule type" value="Genomic_DNA"/>
</dbReference>
<keyword evidence="2" id="KW-1185">Reference proteome</keyword>
<gene>
    <name evidence="1" type="ORF">EV182_008340</name>
</gene>
<organism evidence="1 2">
    <name type="scientific">Spiromyces aspiralis</name>
    <dbReference type="NCBI Taxonomy" id="68401"/>
    <lineage>
        <taxon>Eukaryota</taxon>
        <taxon>Fungi</taxon>
        <taxon>Fungi incertae sedis</taxon>
        <taxon>Zoopagomycota</taxon>
        <taxon>Kickxellomycotina</taxon>
        <taxon>Kickxellomycetes</taxon>
        <taxon>Kickxellales</taxon>
        <taxon>Kickxellaceae</taxon>
        <taxon>Spiromyces</taxon>
    </lineage>
</organism>
<reference evidence="1" key="1">
    <citation type="submission" date="2022-06" db="EMBL/GenBank/DDBJ databases">
        <title>Phylogenomic reconstructions and comparative analyses of Kickxellomycotina fungi.</title>
        <authorList>
            <person name="Reynolds N.K."/>
            <person name="Stajich J.E."/>
            <person name="Barry K."/>
            <person name="Grigoriev I.V."/>
            <person name="Crous P."/>
            <person name="Smith M.E."/>
        </authorList>
    </citation>
    <scope>NUCLEOTIDE SEQUENCE</scope>
    <source>
        <strain evidence="1">RSA 2271</strain>
    </source>
</reference>
<protein>
    <submittedName>
        <fullName evidence="1">Uncharacterized protein</fullName>
    </submittedName>
</protein>
<evidence type="ECO:0000313" key="2">
    <source>
        <dbReference type="Proteomes" id="UP001145114"/>
    </source>
</evidence>